<keyword evidence="6 11" id="KW-0418">Kinase</keyword>
<comment type="catalytic activity">
    <reaction evidence="1">
        <text>ATP + protein L-histidine = ADP + protein N-phospho-L-histidine.</text>
        <dbReference type="EC" id="2.7.13.3"/>
    </reaction>
</comment>
<keyword evidence="8" id="KW-0902">Two-component regulatory system</keyword>
<evidence type="ECO:0000256" key="3">
    <source>
        <dbReference type="ARBA" id="ARBA00022553"/>
    </source>
</evidence>
<keyword evidence="9" id="KW-0472">Membrane</keyword>
<dbReference type="EMBL" id="JAGYPM010000004">
    <property type="protein sequence ID" value="MBS4192446.1"/>
    <property type="molecule type" value="Genomic_DNA"/>
</dbReference>
<protein>
    <recommendedName>
        <fullName evidence="2">histidine kinase</fullName>
        <ecNumber evidence="2">2.7.13.3</ecNumber>
    </recommendedName>
</protein>
<keyword evidence="4" id="KW-0808">Transferase</keyword>
<evidence type="ECO:0000256" key="7">
    <source>
        <dbReference type="ARBA" id="ARBA00022840"/>
    </source>
</evidence>
<feature type="transmembrane region" description="Helical" evidence="9">
    <location>
        <begin position="86"/>
        <end position="103"/>
    </location>
</feature>
<dbReference type="InterPro" id="IPR005467">
    <property type="entry name" value="His_kinase_dom"/>
</dbReference>
<dbReference type="InterPro" id="IPR036097">
    <property type="entry name" value="HisK_dim/P_sf"/>
</dbReference>
<evidence type="ECO:0000256" key="1">
    <source>
        <dbReference type="ARBA" id="ARBA00000085"/>
    </source>
</evidence>
<dbReference type="SUPFAM" id="SSF47384">
    <property type="entry name" value="Homodimeric domain of signal transducing histidine kinase"/>
    <property type="match status" value="1"/>
</dbReference>
<dbReference type="Pfam" id="PF02518">
    <property type="entry name" value="HATPase_c"/>
    <property type="match status" value="1"/>
</dbReference>
<dbReference type="Pfam" id="PF00512">
    <property type="entry name" value="HisKA"/>
    <property type="match status" value="1"/>
</dbReference>
<evidence type="ECO:0000256" key="6">
    <source>
        <dbReference type="ARBA" id="ARBA00022777"/>
    </source>
</evidence>
<evidence type="ECO:0000256" key="8">
    <source>
        <dbReference type="ARBA" id="ARBA00023012"/>
    </source>
</evidence>
<dbReference type="SUPFAM" id="SSF55874">
    <property type="entry name" value="ATPase domain of HSP90 chaperone/DNA topoisomerase II/histidine kinase"/>
    <property type="match status" value="1"/>
</dbReference>
<name>A0ABS5NX82_9BACI</name>
<dbReference type="PANTHER" id="PTHR43065">
    <property type="entry name" value="SENSOR HISTIDINE KINASE"/>
    <property type="match status" value="1"/>
</dbReference>
<gene>
    <name evidence="11" type="ORF">KHA94_20020</name>
</gene>
<dbReference type="PRINTS" id="PR00344">
    <property type="entry name" value="BCTRLSENSOR"/>
</dbReference>
<evidence type="ECO:0000256" key="4">
    <source>
        <dbReference type="ARBA" id="ARBA00022679"/>
    </source>
</evidence>
<dbReference type="RefSeq" id="WP_213103846.1">
    <property type="nucleotide sequence ID" value="NZ_JAGYPM010000004.1"/>
</dbReference>
<proteinExistence type="predicted"/>
<dbReference type="CDD" id="cd00082">
    <property type="entry name" value="HisKA"/>
    <property type="match status" value="1"/>
</dbReference>
<evidence type="ECO:0000259" key="10">
    <source>
        <dbReference type="PROSITE" id="PS50109"/>
    </source>
</evidence>
<sequence length="410" mass="47030">MRKKNINFLLVHEEKRALIVYITSFYITYALSDFIYYFFFPKYILKTATGYPNAIGYWGYLIFIGLIPIAYFLAKINKLSAIKYMYLLSYIIFSIISDAVMFADNPSNFNSGNAVELILVLFSPIFINKHFYWVVTLGSILRYLLVGIMIKSGVVLIPIVLIIILSAISYILLRRFSSYIHALHNSHEDLRQMEKLAYIGQIAATISHEIKNPLASLQGFTQLQREKHPGDQHYYLIMEQEIVRINSIVNDLLILGKPRSTHFEKHNVKDILTYVLSITQLLALKKKMKLSLEMEEDLPLIECDENQLKQVFINLIKNGIESMQDGGIIRILSTVYPNNQISISFIDQGCGIDQSDLDNLFRPFYTTKEDGTGLGLIVTKKIIEDHQGFINVESELYKGTKIDIILPISQ</sequence>
<dbReference type="SMART" id="SM00387">
    <property type="entry name" value="HATPase_c"/>
    <property type="match status" value="1"/>
</dbReference>
<dbReference type="Gene3D" id="1.10.287.130">
    <property type="match status" value="1"/>
</dbReference>
<evidence type="ECO:0000256" key="2">
    <source>
        <dbReference type="ARBA" id="ARBA00012438"/>
    </source>
</evidence>
<keyword evidence="9" id="KW-0812">Transmembrane</keyword>
<keyword evidence="9" id="KW-1133">Transmembrane helix</keyword>
<dbReference type="InterPro" id="IPR036890">
    <property type="entry name" value="HATPase_C_sf"/>
</dbReference>
<dbReference type="InterPro" id="IPR003661">
    <property type="entry name" value="HisK_dim/P_dom"/>
</dbReference>
<dbReference type="InterPro" id="IPR048436">
    <property type="entry name" value="MASE12"/>
</dbReference>
<feature type="transmembrane region" description="Helical" evidence="9">
    <location>
        <begin position="55"/>
        <end position="74"/>
    </location>
</feature>
<dbReference type="Proteomes" id="UP000681027">
    <property type="component" value="Unassembled WGS sequence"/>
</dbReference>
<reference evidence="11 12" key="1">
    <citation type="submission" date="2021-05" db="EMBL/GenBank/DDBJ databases">
        <title>Novel Bacillus species.</title>
        <authorList>
            <person name="Liu G."/>
        </authorList>
    </citation>
    <scope>NUCLEOTIDE SEQUENCE [LARGE SCALE GENOMIC DNA]</scope>
    <source>
        <strain evidence="11 12">FJAT-49705</strain>
    </source>
</reference>
<dbReference type="InterPro" id="IPR003594">
    <property type="entry name" value="HATPase_dom"/>
</dbReference>
<dbReference type="GO" id="GO:0016301">
    <property type="term" value="F:kinase activity"/>
    <property type="evidence" value="ECO:0007669"/>
    <property type="project" value="UniProtKB-KW"/>
</dbReference>
<comment type="caution">
    <text evidence="11">The sequence shown here is derived from an EMBL/GenBank/DDBJ whole genome shotgun (WGS) entry which is preliminary data.</text>
</comment>
<dbReference type="EC" id="2.7.13.3" evidence="2"/>
<feature type="domain" description="Histidine kinase" evidence="10">
    <location>
        <begin position="205"/>
        <end position="410"/>
    </location>
</feature>
<dbReference type="Pfam" id="PF20971">
    <property type="entry name" value="MASE12"/>
    <property type="match status" value="1"/>
</dbReference>
<keyword evidence="12" id="KW-1185">Reference proteome</keyword>
<dbReference type="PANTHER" id="PTHR43065:SF34">
    <property type="entry name" value="SPORULATION KINASE A"/>
    <property type="match status" value="1"/>
</dbReference>
<accession>A0ABS5NX82</accession>
<evidence type="ECO:0000313" key="11">
    <source>
        <dbReference type="EMBL" id="MBS4192446.1"/>
    </source>
</evidence>
<keyword evidence="7" id="KW-0067">ATP-binding</keyword>
<dbReference type="SMART" id="SM00388">
    <property type="entry name" value="HisKA"/>
    <property type="match status" value="1"/>
</dbReference>
<keyword evidence="3" id="KW-0597">Phosphoprotein</keyword>
<evidence type="ECO:0000256" key="5">
    <source>
        <dbReference type="ARBA" id="ARBA00022741"/>
    </source>
</evidence>
<feature type="transmembrane region" description="Helical" evidence="9">
    <location>
        <begin position="20"/>
        <end position="40"/>
    </location>
</feature>
<dbReference type="Gene3D" id="3.30.565.10">
    <property type="entry name" value="Histidine kinase-like ATPase, C-terminal domain"/>
    <property type="match status" value="1"/>
</dbReference>
<keyword evidence="5" id="KW-0547">Nucleotide-binding</keyword>
<feature type="transmembrane region" description="Helical" evidence="9">
    <location>
        <begin position="156"/>
        <end position="173"/>
    </location>
</feature>
<evidence type="ECO:0000256" key="9">
    <source>
        <dbReference type="SAM" id="Phobius"/>
    </source>
</evidence>
<organism evidence="11 12">
    <name type="scientific">Cytobacillus citreus</name>
    <dbReference type="NCBI Taxonomy" id="2833586"/>
    <lineage>
        <taxon>Bacteria</taxon>
        <taxon>Bacillati</taxon>
        <taxon>Bacillota</taxon>
        <taxon>Bacilli</taxon>
        <taxon>Bacillales</taxon>
        <taxon>Bacillaceae</taxon>
        <taxon>Cytobacillus</taxon>
    </lineage>
</organism>
<dbReference type="InterPro" id="IPR004358">
    <property type="entry name" value="Sig_transdc_His_kin-like_C"/>
</dbReference>
<dbReference type="PROSITE" id="PS50109">
    <property type="entry name" value="HIS_KIN"/>
    <property type="match status" value="1"/>
</dbReference>
<evidence type="ECO:0000313" key="12">
    <source>
        <dbReference type="Proteomes" id="UP000681027"/>
    </source>
</evidence>